<dbReference type="Pfam" id="PF13343">
    <property type="entry name" value="SBP_bac_6"/>
    <property type="match status" value="1"/>
</dbReference>
<reference evidence="6 7" key="1">
    <citation type="submission" date="2017-04" db="EMBL/GenBank/DDBJ databases">
        <authorList>
            <person name="Afonso C.L."/>
            <person name="Miller P.J."/>
            <person name="Scott M.A."/>
            <person name="Spackman E."/>
            <person name="Goraichik I."/>
            <person name="Dimitrov K.M."/>
            <person name="Suarez D.L."/>
            <person name="Swayne D.E."/>
        </authorList>
    </citation>
    <scope>NUCLEOTIDE SEQUENCE [LARGE SCALE GENOMIC DNA]</scope>
    <source>
        <strain evidence="6 7">CGMCC 1.12511</strain>
    </source>
</reference>
<evidence type="ECO:0000256" key="2">
    <source>
        <dbReference type="ARBA" id="ARBA00022496"/>
    </source>
</evidence>
<evidence type="ECO:0000313" key="7">
    <source>
        <dbReference type="Proteomes" id="UP000192634"/>
    </source>
</evidence>
<dbReference type="GO" id="GO:0030288">
    <property type="term" value="C:outer membrane-bounded periplasmic space"/>
    <property type="evidence" value="ECO:0007669"/>
    <property type="project" value="TreeGrafter"/>
</dbReference>
<dbReference type="GO" id="GO:0006826">
    <property type="term" value="P:iron ion transport"/>
    <property type="evidence" value="ECO:0007669"/>
    <property type="project" value="UniProtKB-KW"/>
</dbReference>
<dbReference type="PANTHER" id="PTHR30006:SF15">
    <property type="entry name" value="IRON-UTILIZATION PERIPLASMIC PROTEIN"/>
    <property type="match status" value="1"/>
</dbReference>
<dbReference type="EMBL" id="FWXN01000003">
    <property type="protein sequence ID" value="SMC45385.1"/>
    <property type="molecule type" value="Genomic_DNA"/>
</dbReference>
<dbReference type="Gene3D" id="3.40.190.10">
    <property type="entry name" value="Periplasmic binding protein-like II"/>
    <property type="match status" value="2"/>
</dbReference>
<proteinExistence type="inferred from homology"/>
<dbReference type="Proteomes" id="UP000192634">
    <property type="component" value="Unassembled WGS sequence"/>
</dbReference>
<dbReference type="AlphaFoldDB" id="A0A1W1ZAH0"/>
<evidence type="ECO:0000256" key="4">
    <source>
        <dbReference type="PIRSR" id="PIRSR002825-1"/>
    </source>
</evidence>
<evidence type="ECO:0000256" key="5">
    <source>
        <dbReference type="SAM" id="SignalP"/>
    </source>
</evidence>
<keyword evidence="2" id="KW-0406">Ion transport</keyword>
<accession>A0A1W1ZAH0</accession>
<keyword evidence="4" id="KW-0408">Iron</keyword>
<keyword evidence="3 5" id="KW-0732">Signal</keyword>
<gene>
    <name evidence="6" type="ORF">SAMN06296429_103264</name>
</gene>
<keyword evidence="2" id="KW-0410">Iron transport</keyword>
<comment type="similarity">
    <text evidence="1">Belongs to the bacterial solute-binding protein 1 family.</text>
</comment>
<evidence type="ECO:0000256" key="1">
    <source>
        <dbReference type="ARBA" id="ARBA00008520"/>
    </source>
</evidence>
<dbReference type="SUPFAM" id="SSF53850">
    <property type="entry name" value="Periplasmic binding protein-like II"/>
    <property type="match status" value="1"/>
</dbReference>
<sequence>MMTRRTLMVSALGASVLALAACGGSDGPATDPDALQIYSSQHDNLTKAWAQGFTDKTGIKTQIRPGKDSSMGHQIVEEGDASPADVFLTENSPAMTLVEDAGLLAPVDAKTLAQVPENRRPSSGDWTSVAARSTVLVYNPDKVSKDDLPASLMDLQQPEYKDQWGAGATGADFQAIVAGMLADQGEAKTKTWLDGMKANARIYENNIATMKAVNAGEVPMGVIYHYYWYRDQAETKEGTANTALHYFKGEDPGAFVSLSAAGVLKNAKHADEAQQFVDYILSEEGQAVLESSGSKEYAVAKGVDSDPDLPTLESLQAPAVDPFSLDSEKVTQLMTDAGIL</sequence>
<name>A0A1W1ZAH0_9MICO</name>
<feature type="binding site" evidence="4">
    <location>
        <position position="226"/>
    </location>
    <ligand>
        <name>Fe cation</name>
        <dbReference type="ChEBI" id="CHEBI:24875"/>
    </ligand>
</feature>
<organism evidence="6 7">
    <name type="scientific">Janibacter indicus</name>
    <dbReference type="NCBI Taxonomy" id="857417"/>
    <lineage>
        <taxon>Bacteria</taxon>
        <taxon>Bacillati</taxon>
        <taxon>Actinomycetota</taxon>
        <taxon>Actinomycetes</taxon>
        <taxon>Micrococcales</taxon>
        <taxon>Intrasporangiaceae</taxon>
        <taxon>Janibacter</taxon>
    </lineage>
</organism>
<dbReference type="CDD" id="cd13543">
    <property type="entry name" value="PBP2_Fbp"/>
    <property type="match status" value="1"/>
</dbReference>
<feature type="binding site" evidence="4">
    <location>
        <position position="90"/>
    </location>
    <ligand>
        <name>Fe cation</name>
        <dbReference type="ChEBI" id="CHEBI:24875"/>
    </ligand>
</feature>
<dbReference type="InterPro" id="IPR026045">
    <property type="entry name" value="Ferric-bd"/>
</dbReference>
<dbReference type="GO" id="GO:0046872">
    <property type="term" value="F:metal ion binding"/>
    <property type="evidence" value="ECO:0007669"/>
    <property type="project" value="UniProtKB-KW"/>
</dbReference>
<evidence type="ECO:0000313" key="6">
    <source>
        <dbReference type="EMBL" id="SMC45385.1"/>
    </source>
</evidence>
<keyword evidence="4" id="KW-0479">Metal-binding</keyword>
<feature type="signal peptide" evidence="5">
    <location>
        <begin position="1"/>
        <end position="20"/>
    </location>
</feature>
<keyword evidence="2" id="KW-0813">Transport</keyword>
<feature type="chain" id="PRO_5010690594" evidence="5">
    <location>
        <begin position="21"/>
        <end position="340"/>
    </location>
</feature>
<dbReference type="PANTHER" id="PTHR30006">
    <property type="entry name" value="THIAMINE-BINDING PERIPLASMIC PROTEIN-RELATED"/>
    <property type="match status" value="1"/>
</dbReference>
<dbReference type="PIRSF" id="PIRSF002825">
    <property type="entry name" value="CfbpA"/>
    <property type="match status" value="1"/>
</dbReference>
<protein>
    <submittedName>
        <fullName evidence="6">Iron(III) transport system substrate-binding protein</fullName>
    </submittedName>
</protein>
<feature type="binding site" evidence="4">
    <location>
        <position position="42"/>
    </location>
    <ligand>
        <name>Fe cation</name>
        <dbReference type="ChEBI" id="CHEBI:24875"/>
    </ligand>
</feature>
<evidence type="ECO:0000256" key="3">
    <source>
        <dbReference type="ARBA" id="ARBA00022729"/>
    </source>
</evidence>
<feature type="binding site" evidence="4">
    <location>
        <position position="227"/>
    </location>
    <ligand>
        <name>Fe cation</name>
        <dbReference type="ChEBI" id="CHEBI:24875"/>
    </ligand>
</feature>
<dbReference type="PROSITE" id="PS51257">
    <property type="entry name" value="PROKAR_LIPOPROTEIN"/>
    <property type="match status" value="1"/>
</dbReference>